<sequence>MKKLTSLLFIILSLKTFGQINSPNGNNIFSYNGVADVTFKYPERGSGGRAFVHAPNNILAINYDGDFMGGTTIGKNIHFKDNGNSYIYSNLGIGTSDPATKLQVLGALTLGSESVNANTTKIFLQNPIGKTWAISSGANMVTESSFSIYNWSDNQQIPYFHISSTGNVGIGTYQPNVPLTVYGVSNFFPARIGSGDSRSLEISNTPNSTTFISNQYPVFLKTGSGDQPLILSAARVGIGTANPSSMLTVAGNIASREVKVTVDAGADFVFDRNYDLPTLESVDKFIKENKHLPEIASAEEMKKNGINLSEMNIKLLQKIEEMTLYLIEIKKQNDVLRKDILELKQKK</sequence>
<name>A0ABP7GUK3_9FLAO</name>
<protein>
    <recommendedName>
        <fullName evidence="4">Endosialidase-like protein</fullName>
    </recommendedName>
</protein>
<dbReference type="EMBL" id="BAABDU010000005">
    <property type="protein sequence ID" value="GAA3774456.1"/>
    <property type="molecule type" value="Genomic_DNA"/>
</dbReference>
<comment type="caution">
    <text evidence="2">The sequence shown here is derived from an EMBL/GenBank/DDBJ whole genome shotgun (WGS) entry which is preliminary data.</text>
</comment>
<reference evidence="3" key="1">
    <citation type="journal article" date="2019" name="Int. J. Syst. Evol. Microbiol.">
        <title>The Global Catalogue of Microorganisms (GCM) 10K type strain sequencing project: providing services to taxonomists for standard genome sequencing and annotation.</title>
        <authorList>
            <consortium name="The Broad Institute Genomics Platform"/>
            <consortium name="The Broad Institute Genome Sequencing Center for Infectious Disease"/>
            <person name="Wu L."/>
            <person name="Ma J."/>
        </authorList>
    </citation>
    <scope>NUCLEOTIDE SEQUENCE [LARGE SCALE GENOMIC DNA]</scope>
    <source>
        <strain evidence="3">JCM 17337</strain>
    </source>
</reference>
<gene>
    <name evidence="2" type="ORF">GCM10022423_31410</name>
</gene>
<keyword evidence="1" id="KW-0732">Signal</keyword>
<dbReference type="Proteomes" id="UP001500748">
    <property type="component" value="Unassembled WGS sequence"/>
</dbReference>
<evidence type="ECO:0000313" key="3">
    <source>
        <dbReference type="Proteomes" id="UP001500748"/>
    </source>
</evidence>
<feature type="chain" id="PRO_5047004970" description="Endosialidase-like protein" evidence="1">
    <location>
        <begin position="19"/>
        <end position="347"/>
    </location>
</feature>
<dbReference type="RefSeq" id="WP_345145567.1">
    <property type="nucleotide sequence ID" value="NZ_BAABDU010000005.1"/>
</dbReference>
<evidence type="ECO:0008006" key="4">
    <source>
        <dbReference type="Google" id="ProtNLM"/>
    </source>
</evidence>
<organism evidence="2 3">
    <name type="scientific">Flavobacterium ginsengiterrae</name>
    <dbReference type="NCBI Taxonomy" id="871695"/>
    <lineage>
        <taxon>Bacteria</taxon>
        <taxon>Pseudomonadati</taxon>
        <taxon>Bacteroidota</taxon>
        <taxon>Flavobacteriia</taxon>
        <taxon>Flavobacteriales</taxon>
        <taxon>Flavobacteriaceae</taxon>
        <taxon>Flavobacterium</taxon>
    </lineage>
</organism>
<proteinExistence type="predicted"/>
<feature type="signal peptide" evidence="1">
    <location>
        <begin position="1"/>
        <end position="18"/>
    </location>
</feature>
<keyword evidence="3" id="KW-1185">Reference proteome</keyword>
<accession>A0ABP7GUK3</accession>
<evidence type="ECO:0000256" key="1">
    <source>
        <dbReference type="SAM" id="SignalP"/>
    </source>
</evidence>
<evidence type="ECO:0000313" key="2">
    <source>
        <dbReference type="EMBL" id="GAA3774456.1"/>
    </source>
</evidence>